<dbReference type="Pfam" id="PF03576">
    <property type="entry name" value="Peptidase_S58"/>
    <property type="match status" value="1"/>
</dbReference>
<dbReference type="CDD" id="cd02252">
    <property type="entry name" value="nylC_like"/>
    <property type="match status" value="1"/>
</dbReference>
<dbReference type="InterPro" id="IPR005321">
    <property type="entry name" value="Peptidase_S58_DmpA"/>
</dbReference>
<reference evidence="3" key="1">
    <citation type="journal article" date="2023" name="Int. J. Syst. Evol. Microbiol.">
        <title>Claveliimonas bilis gen. nov., sp. nov., deoxycholic acid-producing bacteria isolated from human faeces, and reclassification of Sellimonas monacensis Zenner et al. 2021 as Claveliimonas monacensis comb. nov.</title>
        <authorList>
            <person name="Hisatomi A."/>
            <person name="Kastawa N.W.E.P.G."/>
            <person name="Song I."/>
            <person name="Ohkuma M."/>
            <person name="Fukiya S."/>
            <person name="Sakamoto M."/>
        </authorList>
    </citation>
    <scope>NUCLEOTIDE SEQUENCE [LARGE SCALE GENOMIC DNA]</scope>
    <source>
        <strain evidence="3">12BBH14</strain>
    </source>
</reference>
<keyword evidence="3" id="KW-1185">Reference proteome</keyword>
<name>A0ABN6Z496_9FIRM</name>
<gene>
    <name evidence="2" type="ORF">Lac1_21950</name>
</gene>
<organism evidence="2 3">
    <name type="scientific">Claveliimonas bilis</name>
    <dbReference type="NCBI Taxonomy" id="3028070"/>
    <lineage>
        <taxon>Bacteria</taxon>
        <taxon>Bacillati</taxon>
        <taxon>Bacillota</taxon>
        <taxon>Clostridia</taxon>
        <taxon>Lachnospirales</taxon>
        <taxon>Lachnospiraceae</taxon>
        <taxon>Claveliimonas</taxon>
    </lineage>
</organism>
<dbReference type="EMBL" id="AP027742">
    <property type="protein sequence ID" value="BDZ78012.1"/>
    <property type="molecule type" value="Genomic_DNA"/>
</dbReference>
<dbReference type="PANTHER" id="PTHR36512">
    <property type="entry name" value="D-AMINOPEPTIDASE"/>
    <property type="match status" value="1"/>
</dbReference>
<proteinExistence type="inferred from homology"/>
<dbReference type="PANTHER" id="PTHR36512:SF3">
    <property type="entry name" value="BLR5678 PROTEIN"/>
    <property type="match status" value="1"/>
</dbReference>
<comment type="similarity">
    <text evidence="1">Belongs to the peptidase S58 family.</text>
</comment>
<evidence type="ECO:0000256" key="1">
    <source>
        <dbReference type="ARBA" id="ARBA00007068"/>
    </source>
</evidence>
<evidence type="ECO:0000313" key="2">
    <source>
        <dbReference type="EMBL" id="BDZ78012.1"/>
    </source>
</evidence>
<accession>A0ABN6Z496</accession>
<dbReference type="RefSeq" id="WP_316265026.1">
    <property type="nucleotide sequence ID" value="NZ_AP027742.1"/>
</dbReference>
<dbReference type="InterPro" id="IPR016117">
    <property type="entry name" value="ArgJ-like_dom_sf"/>
</dbReference>
<dbReference type="SUPFAM" id="SSF56266">
    <property type="entry name" value="DmpA/ArgJ-like"/>
    <property type="match status" value="1"/>
</dbReference>
<sequence length="337" mass="35070">MKEESFKTKEISLAEFEGIRIGHASDEEAATGCTVLIAEEGMAAAVDIRGGGPASRESALLEPLASTEMIHAIVLSGGSAFGLEAGCGAAKFLEEKGVGFETGYAKVPLICQSCIYDLGIGRADVRPDLQMGYLACQDAYERDQRTAMGNVGAGTGATVGKAMGAERMMKSGLGSYAVQAGELKVGALVVVNALGDIYDSKTHEKIAGMRNGKGDGFEDGEQALLSGIAQQEGDNLFTANTTIGIVICNADLNKMQLKRVASASHNGYARTIRPVHTSADGDSIYAAAVGSSRINANVDMVSLLAVHAMENAVNRAVLSAKSLHGVPAAEDILQRIK</sequence>
<dbReference type="Gene3D" id="3.60.70.12">
    <property type="entry name" value="L-amino peptidase D-ALA esterase/amidase"/>
    <property type="match status" value="1"/>
</dbReference>
<protein>
    <submittedName>
        <fullName evidence="2">Peptidase</fullName>
    </submittedName>
</protein>
<dbReference type="Proteomes" id="UP001305815">
    <property type="component" value="Chromosome"/>
</dbReference>
<evidence type="ECO:0000313" key="3">
    <source>
        <dbReference type="Proteomes" id="UP001305815"/>
    </source>
</evidence>